<dbReference type="AlphaFoldDB" id="A0A1M5FE23"/>
<dbReference type="STRING" id="930117.SAMN05216225_100849"/>
<dbReference type="Pfam" id="PF08858">
    <property type="entry name" value="IDEAL"/>
    <property type="match status" value="1"/>
</dbReference>
<feature type="domain" description="IDEAL" evidence="1">
    <location>
        <begin position="115"/>
        <end position="147"/>
    </location>
</feature>
<dbReference type="InterPro" id="IPR014957">
    <property type="entry name" value="IDEAL_dom"/>
</dbReference>
<dbReference type="Proteomes" id="UP000183988">
    <property type="component" value="Unassembled WGS sequence"/>
</dbReference>
<reference evidence="2 3" key="1">
    <citation type="submission" date="2016-11" db="EMBL/GenBank/DDBJ databases">
        <authorList>
            <person name="Jaros S."/>
            <person name="Januszkiewicz K."/>
            <person name="Wedrychowicz H."/>
        </authorList>
    </citation>
    <scope>NUCLEOTIDE SEQUENCE [LARGE SCALE GENOMIC DNA]</scope>
    <source>
        <strain evidence="2 3">IBRC-M 10683</strain>
    </source>
</reference>
<dbReference type="RefSeq" id="WP_072888949.1">
    <property type="nucleotide sequence ID" value="NZ_FQVW01000008.1"/>
</dbReference>
<gene>
    <name evidence="2" type="ORF">SAMN05216225_100849</name>
</gene>
<keyword evidence="3" id="KW-1185">Reference proteome</keyword>
<evidence type="ECO:0000313" key="2">
    <source>
        <dbReference type="EMBL" id="SHF89773.1"/>
    </source>
</evidence>
<accession>A0A1M5FE23</accession>
<dbReference type="OrthoDB" id="2930704at2"/>
<evidence type="ECO:0000313" key="3">
    <source>
        <dbReference type="Proteomes" id="UP000183988"/>
    </source>
</evidence>
<sequence length="147" mass="17741">MVTVNMFNPYYVKISSKYIHVLLEEKCFTITIEDKQYEFVPDNAKEIKIDRKTKKIVNTEAIFAFYNEDDTFYITMKELIDLPDFLIKLYFITKPYMEQKKLEDKTTIQDKTDVIIDELERMNVKRLIDKALDERDEETFKQLLKKL</sequence>
<dbReference type="EMBL" id="FQVW01000008">
    <property type="protein sequence ID" value="SHF89773.1"/>
    <property type="molecule type" value="Genomic_DNA"/>
</dbReference>
<protein>
    <submittedName>
        <fullName evidence="2">IDEAL domain-containing protein</fullName>
    </submittedName>
</protein>
<evidence type="ECO:0000259" key="1">
    <source>
        <dbReference type="SMART" id="SM00914"/>
    </source>
</evidence>
<proteinExistence type="predicted"/>
<organism evidence="2 3">
    <name type="scientific">Ornithinibacillus halophilus</name>
    <dbReference type="NCBI Taxonomy" id="930117"/>
    <lineage>
        <taxon>Bacteria</taxon>
        <taxon>Bacillati</taxon>
        <taxon>Bacillota</taxon>
        <taxon>Bacilli</taxon>
        <taxon>Bacillales</taxon>
        <taxon>Bacillaceae</taxon>
        <taxon>Ornithinibacillus</taxon>
    </lineage>
</organism>
<name>A0A1M5FE23_9BACI</name>
<dbReference type="SMART" id="SM00914">
    <property type="entry name" value="IDEAL"/>
    <property type="match status" value="1"/>
</dbReference>